<dbReference type="AlphaFoldDB" id="A0A1D8TKD4"/>
<proteinExistence type="predicted"/>
<dbReference type="KEGG" id="mpro:BJP34_00415"/>
<evidence type="ECO:0000313" key="2">
    <source>
        <dbReference type="Proteomes" id="UP000177870"/>
    </source>
</evidence>
<sequence length="101" mass="11184">MIINNLDFSREHVQANWIIGGRIARANTRTLARADVALSDADAFAFGNRASAVTDTDSRVINSRFSKKSIARASADAESRTRKGVFRAKSDSISLFFGRYR</sequence>
<protein>
    <submittedName>
        <fullName evidence="1">Uncharacterized protein</fullName>
    </submittedName>
</protein>
<accession>A0A1D8TKD4</accession>
<gene>
    <name evidence="1" type="ORF">BJP34_00415</name>
</gene>
<name>A0A1D8TKD4_9CYAN</name>
<evidence type="ECO:0000313" key="1">
    <source>
        <dbReference type="EMBL" id="AOW98097.1"/>
    </source>
</evidence>
<dbReference type="Proteomes" id="UP000177870">
    <property type="component" value="Chromosome"/>
</dbReference>
<reference evidence="2" key="1">
    <citation type="submission" date="2016-10" db="EMBL/GenBank/DDBJ databases">
        <title>Comparative genomics uncovers the prolific and rare metabolic potential of the cyanobacterial genus Moorea.</title>
        <authorList>
            <person name="Leao T."/>
            <person name="Castelao G."/>
            <person name="Korobeynikov A."/>
            <person name="Monroe E.A."/>
            <person name="Podell S."/>
            <person name="Glukhov E."/>
            <person name="Allen E."/>
            <person name="Gerwick W.H."/>
            <person name="Gerwick L."/>
        </authorList>
    </citation>
    <scope>NUCLEOTIDE SEQUENCE [LARGE SCALE GENOMIC DNA]</scope>
    <source>
        <strain evidence="2">PAL-8-15-08-1</strain>
    </source>
</reference>
<organism evidence="1 2">
    <name type="scientific">Moorena producens PAL-8-15-08-1</name>
    <dbReference type="NCBI Taxonomy" id="1458985"/>
    <lineage>
        <taxon>Bacteria</taxon>
        <taxon>Bacillati</taxon>
        <taxon>Cyanobacteriota</taxon>
        <taxon>Cyanophyceae</taxon>
        <taxon>Coleofasciculales</taxon>
        <taxon>Coleofasciculaceae</taxon>
        <taxon>Moorena</taxon>
    </lineage>
</organism>
<dbReference type="EMBL" id="CP017599">
    <property type="protein sequence ID" value="AOW98097.1"/>
    <property type="molecule type" value="Genomic_DNA"/>
</dbReference>